<dbReference type="Pfam" id="PF10081">
    <property type="entry name" value="Abhydrolase_9"/>
    <property type="match status" value="1"/>
</dbReference>
<protein>
    <submittedName>
        <fullName evidence="2">Alpha/beta-hydrolase family protein</fullName>
    </submittedName>
</protein>
<proteinExistence type="predicted"/>
<feature type="domain" description="Alpha/beta-hydrolase catalytic" evidence="1">
    <location>
        <begin position="3"/>
        <end position="39"/>
    </location>
</feature>
<organism evidence="2 3">
    <name type="scientific">Schaalia georgiae</name>
    <dbReference type="NCBI Taxonomy" id="52768"/>
    <lineage>
        <taxon>Bacteria</taxon>
        <taxon>Bacillati</taxon>
        <taxon>Actinomycetota</taxon>
        <taxon>Actinomycetes</taxon>
        <taxon>Actinomycetales</taxon>
        <taxon>Actinomycetaceae</taxon>
        <taxon>Schaalia</taxon>
    </lineage>
</organism>
<gene>
    <name evidence="2" type="ORF">HXK03_06275</name>
</gene>
<dbReference type="EMBL" id="JABZFZ010000329">
    <property type="protein sequence ID" value="MBF0940466.1"/>
    <property type="molecule type" value="Genomic_DNA"/>
</dbReference>
<name>A0A929MZN0_9ACTO</name>
<sequence>RGVTYLQIMADLPVAGTAPAGHGHTYNEELVPLWRALLGFDLEEGESVPVARLAGLDGSWATAEALDRIGAAVRANLALSERQ</sequence>
<evidence type="ECO:0000259" key="1">
    <source>
        <dbReference type="Pfam" id="PF10081"/>
    </source>
</evidence>
<dbReference type="AlphaFoldDB" id="A0A929MZN0"/>
<evidence type="ECO:0000313" key="2">
    <source>
        <dbReference type="EMBL" id="MBF0940466.1"/>
    </source>
</evidence>
<comment type="caution">
    <text evidence="2">The sequence shown here is derived from an EMBL/GenBank/DDBJ whole genome shotgun (WGS) entry which is preliminary data.</text>
</comment>
<evidence type="ECO:0000313" key="3">
    <source>
        <dbReference type="Proteomes" id="UP000718630"/>
    </source>
</evidence>
<dbReference type="InterPro" id="IPR027787">
    <property type="entry name" value="Alpha/beta-hydrolase_catalytic"/>
</dbReference>
<accession>A0A929MZN0</accession>
<feature type="non-terminal residue" evidence="2">
    <location>
        <position position="1"/>
    </location>
</feature>
<reference evidence="2" key="1">
    <citation type="submission" date="2020-04" db="EMBL/GenBank/DDBJ databases">
        <title>Deep metagenomics examines the oral microbiome during advanced dental caries in children, revealing novel taxa and co-occurrences with host molecules.</title>
        <authorList>
            <person name="Baker J.L."/>
            <person name="Morton J.T."/>
            <person name="Dinis M."/>
            <person name="Alvarez R."/>
            <person name="Tran N.C."/>
            <person name="Knight R."/>
            <person name="Edlund A."/>
        </authorList>
    </citation>
    <scope>NUCLEOTIDE SEQUENCE</scope>
    <source>
        <strain evidence="2">JCVI_32_bin.64</strain>
    </source>
</reference>
<dbReference type="Proteomes" id="UP000718630">
    <property type="component" value="Unassembled WGS sequence"/>
</dbReference>